<dbReference type="STRING" id="684364.F4PBD7"/>
<comment type="similarity">
    <text evidence="2">Belongs to the NOSIP family.</text>
</comment>
<keyword evidence="3" id="KW-0539">Nucleus</keyword>
<evidence type="ECO:0000256" key="1">
    <source>
        <dbReference type="ARBA" id="ARBA00004123"/>
    </source>
</evidence>
<dbReference type="InterPro" id="IPR016818">
    <property type="entry name" value="NOSIP"/>
</dbReference>
<accession>F4PBD7</accession>
<feature type="domain" description="Nitric oxide synthase-interacting protein zinc-finger" evidence="5">
    <location>
        <begin position="4"/>
        <end position="74"/>
    </location>
</feature>
<name>F4PBD7_BATDJ</name>
<dbReference type="GeneID" id="18244399"/>
<organism evidence="6 7">
    <name type="scientific">Batrachochytrium dendrobatidis (strain JAM81 / FGSC 10211)</name>
    <name type="common">Frog chytrid fungus</name>
    <dbReference type="NCBI Taxonomy" id="684364"/>
    <lineage>
        <taxon>Eukaryota</taxon>
        <taxon>Fungi</taxon>
        <taxon>Fungi incertae sedis</taxon>
        <taxon>Chytridiomycota</taxon>
        <taxon>Chytridiomycota incertae sedis</taxon>
        <taxon>Chytridiomycetes</taxon>
        <taxon>Rhizophydiales</taxon>
        <taxon>Rhizophydiales incertae sedis</taxon>
        <taxon>Batrachochytrium</taxon>
    </lineage>
</organism>
<evidence type="ECO:0000256" key="3">
    <source>
        <dbReference type="ARBA" id="ARBA00023242"/>
    </source>
</evidence>
<dbReference type="RefSeq" id="XP_006682034.1">
    <property type="nucleotide sequence ID" value="XM_006681971.1"/>
</dbReference>
<evidence type="ECO:0000313" key="7">
    <source>
        <dbReference type="Proteomes" id="UP000007241"/>
    </source>
</evidence>
<dbReference type="Gene3D" id="3.30.40.10">
    <property type="entry name" value="Zinc/RING finger domain, C3HC4 (zinc finger)"/>
    <property type="match status" value="1"/>
</dbReference>
<dbReference type="Pfam" id="PF15906">
    <property type="entry name" value="zf-NOSIP"/>
    <property type="match status" value="1"/>
</dbReference>
<evidence type="ECO:0000256" key="4">
    <source>
        <dbReference type="SAM" id="MobiDB-lite"/>
    </source>
</evidence>
<comment type="subcellular location">
    <subcellularLocation>
        <location evidence="1">Nucleus</location>
    </subcellularLocation>
</comment>
<feature type="region of interest" description="Disordered" evidence="4">
    <location>
        <begin position="150"/>
        <end position="169"/>
    </location>
</feature>
<dbReference type="PANTHER" id="PTHR13063:SF10">
    <property type="entry name" value="NITRIC OXIDE SYNTHASE-INTERACTING PROTEIN"/>
    <property type="match status" value="1"/>
</dbReference>
<dbReference type="GO" id="GO:0061630">
    <property type="term" value="F:ubiquitin protein ligase activity"/>
    <property type="evidence" value="ECO:0007669"/>
    <property type="project" value="InterPro"/>
</dbReference>
<dbReference type="PANTHER" id="PTHR13063">
    <property type="entry name" value="ENOS INTERACTING PROTEIN"/>
    <property type="match status" value="1"/>
</dbReference>
<sequence length="289" mass="31575">MPRHSKNNTALAFFTSAERSKLTYGTQKQRLGRDSMRDYDACLLCLRAAVQPVCCAKGHLYCKECIFESILAQKKQILRQSKDIKNFEQSIEAEHASKAEETQKKQIEDFKNLETHSTSVQKKNGNADIPTPGLSNFWLASPSFNLTATPSLTPEAAPSAPKADKVEPQCSAASEPHSISLKKLIPVVFAQSSTSAGLEKKLERPGKHCPCCLTTFRNGVKIVGESIMYIACNVKTKGPCFIKFTKSSCKCVVCDVKCKERDVIDLDIEGTGFSSGGQAEASRGGPAFQ</sequence>
<dbReference type="EMBL" id="GL882892">
    <property type="protein sequence ID" value="EGF77306.1"/>
    <property type="molecule type" value="Genomic_DNA"/>
</dbReference>
<dbReference type="AlphaFoldDB" id="F4PBD7"/>
<evidence type="ECO:0000313" key="6">
    <source>
        <dbReference type="EMBL" id="EGF77306.1"/>
    </source>
</evidence>
<evidence type="ECO:0000259" key="5">
    <source>
        <dbReference type="Pfam" id="PF15906"/>
    </source>
</evidence>
<protein>
    <recommendedName>
        <fullName evidence="5">Nitric oxide synthase-interacting protein zinc-finger domain-containing protein</fullName>
    </recommendedName>
</protein>
<dbReference type="InParanoid" id="F4PBD7"/>
<dbReference type="InterPro" id="IPR013083">
    <property type="entry name" value="Znf_RING/FYVE/PHD"/>
</dbReference>
<evidence type="ECO:0000256" key="2">
    <source>
        <dbReference type="ARBA" id="ARBA00008126"/>
    </source>
</evidence>
<dbReference type="OrthoDB" id="116827at2759"/>
<dbReference type="Proteomes" id="UP000007241">
    <property type="component" value="Unassembled WGS sequence"/>
</dbReference>
<keyword evidence="7" id="KW-1185">Reference proteome</keyword>
<gene>
    <name evidence="6" type="ORF">BATDEDRAFT_91813</name>
</gene>
<dbReference type="SUPFAM" id="SSF57850">
    <property type="entry name" value="RING/U-box"/>
    <property type="match status" value="1"/>
</dbReference>
<dbReference type="GO" id="GO:0005634">
    <property type="term" value="C:nucleus"/>
    <property type="evidence" value="ECO:0000318"/>
    <property type="project" value="GO_Central"/>
</dbReference>
<dbReference type="OMA" id="LENVHEH"/>
<reference evidence="6 7" key="1">
    <citation type="submission" date="2009-12" db="EMBL/GenBank/DDBJ databases">
        <title>The draft genome of Batrachochytrium dendrobatidis.</title>
        <authorList>
            <consortium name="US DOE Joint Genome Institute (JGI-PGF)"/>
            <person name="Kuo A."/>
            <person name="Salamov A."/>
            <person name="Schmutz J."/>
            <person name="Lucas S."/>
            <person name="Pitluck S."/>
            <person name="Rosenblum E."/>
            <person name="Stajich J."/>
            <person name="Eisen M."/>
            <person name="Grigoriev I.V."/>
        </authorList>
    </citation>
    <scope>NUCLEOTIDE SEQUENCE [LARGE SCALE GENOMIC DNA]</scope>
    <source>
        <strain evidence="7">JAM81 / FGSC 10211</strain>
    </source>
</reference>
<dbReference type="HOGENOM" id="CLU_053742_1_0_1"/>
<proteinExistence type="inferred from homology"/>
<dbReference type="InterPro" id="IPR031790">
    <property type="entry name" value="Znf-NOSIP"/>
</dbReference>